<gene>
    <name evidence="10" type="ORF">SE37_00340</name>
</gene>
<feature type="transmembrane region" description="Helical" evidence="8">
    <location>
        <begin position="256"/>
        <end position="278"/>
    </location>
</feature>
<feature type="transmembrane region" description="Helical" evidence="8">
    <location>
        <begin position="345"/>
        <end position="366"/>
    </location>
</feature>
<protein>
    <submittedName>
        <fullName evidence="10">ABC transporter permease</fullName>
    </submittedName>
</protein>
<dbReference type="InterPro" id="IPR051449">
    <property type="entry name" value="ABC-2_transporter_component"/>
</dbReference>
<dbReference type="RefSeq" id="WP_039642716.1">
    <property type="nucleotide sequence ID" value="NZ_JXBL01000001.1"/>
</dbReference>
<reference evidence="10 11" key="1">
    <citation type="submission" date="2015-01" db="EMBL/GenBank/DDBJ databases">
        <title>Genome sequence of the anaerobic bacterium Geobacter soli GSS01, a dissimilatory Fe(III) reducer from soil.</title>
        <authorList>
            <person name="Yang G."/>
            <person name="Zhou S."/>
        </authorList>
    </citation>
    <scope>NUCLEOTIDE SEQUENCE [LARGE SCALE GENOMIC DNA]</scope>
    <source>
        <strain evidence="10 11">GSS01</strain>
    </source>
</reference>
<evidence type="ECO:0000313" key="11">
    <source>
        <dbReference type="Proteomes" id="UP000031433"/>
    </source>
</evidence>
<dbReference type="AlphaFoldDB" id="A0A0C1QKP5"/>
<evidence type="ECO:0000256" key="3">
    <source>
        <dbReference type="ARBA" id="ARBA00022448"/>
    </source>
</evidence>
<comment type="similarity">
    <text evidence="2">Belongs to the ABC-2 integral membrane protein family.</text>
</comment>
<keyword evidence="4" id="KW-1003">Cell membrane</keyword>
<dbReference type="Proteomes" id="UP000031433">
    <property type="component" value="Unassembled WGS sequence"/>
</dbReference>
<dbReference type="EMBL" id="JXBL01000001">
    <property type="protein sequence ID" value="KIE41187.1"/>
    <property type="molecule type" value="Genomic_DNA"/>
</dbReference>
<comment type="subcellular location">
    <subcellularLocation>
        <location evidence="1">Cell membrane</location>
        <topology evidence="1">Multi-pass membrane protein</topology>
    </subcellularLocation>
</comment>
<dbReference type="Pfam" id="PF12698">
    <property type="entry name" value="ABC2_membrane_3"/>
    <property type="match status" value="1"/>
</dbReference>
<evidence type="ECO:0000313" key="10">
    <source>
        <dbReference type="EMBL" id="KIE41187.1"/>
    </source>
</evidence>
<feature type="transmembrane region" description="Helical" evidence="8">
    <location>
        <begin position="21"/>
        <end position="41"/>
    </location>
</feature>
<comment type="caution">
    <text evidence="10">The sequence shown here is derived from an EMBL/GenBank/DDBJ whole genome shotgun (WGS) entry which is preliminary data.</text>
</comment>
<feature type="transmembrane region" description="Helical" evidence="8">
    <location>
        <begin position="179"/>
        <end position="202"/>
    </location>
</feature>
<keyword evidence="6 8" id="KW-1133">Transmembrane helix</keyword>
<feature type="domain" description="ABC transmembrane type-2" evidence="9">
    <location>
        <begin position="146"/>
        <end position="371"/>
    </location>
</feature>
<sequence length="373" mass="41853">MFERIKEMVIKEFSQVFRDRRMKAIIFVTPIMQLLVFGYAVTTDVKNIATAYYDLDRSFESRELARRLEASGYFTITSTPAAATEIRELLDRGTVLAAIQVNRGFARDLSRGIPTSVQVIVDGTDSNTATVAMDYASRVIAGYGKERGKEVFLHGAVKPARVDLRTRAWYNPDLRSRNYNVPGVIAIIIMLTCLLLTAMAVVREREIGTMEQLMVTPLRPVELILGKTIPFAIISFFDMFLVTLVGVFWFDIPIKGAIPLLVLSTAIYLLSVLGVGLFISTISRTQQQALMATFLFYIPAVLLSGFMFPIENMPTVIQYGTYLNPLRYFLVIIRGIFLKGNGFSILWPQMALLLALGIVVITTSSLRFRKRLG</sequence>
<evidence type="ECO:0000256" key="1">
    <source>
        <dbReference type="ARBA" id="ARBA00004651"/>
    </source>
</evidence>
<dbReference type="Gene3D" id="3.40.1710.10">
    <property type="entry name" value="abc type-2 transporter like domain"/>
    <property type="match status" value="1"/>
</dbReference>
<feature type="transmembrane region" description="Helical" evidence="8">
    <location>
        <begin position="223"/>
        <end position="250"/>
    </location>
</feature>
<dbReference type="GO" id="GO:0140359">
    <property type="term" value="F:ABC-type transporter activity"/>
    <property type="evidence" value="ECO:0007669"/>
    <property type="project" value="InterPro"/>
</dbReference>
<dbReference type="InterPro" id="IPR047817">
    <property type="entry name" value="ABC2_TM_bact-type"/>
</dbReference>
<dbReference type="GO" id="GO:0005886">
    <property type="term" value="C:plasma membrane"/>
    <property type="evidence" value="ECO:0007669"/>
    <property type="project" value="UniProtKB-SubCell"/>
</dbReference>
<evidence type="ECO:0000256" key="7">
    <source>
        <dbReference type="ARBA" id="ARBA00023136"/>
    </source>
</evidence>
<dbReference type="PROSITE" id="PS51012">
    <property type="entry name" value="ABC_TM2"/>
    <property type="match status" value="1"/>
</dbReference>
<evidence type="ECO:0000256" key="8">
    <source>
        <dbReference type="SAM" id="Phobius"/>
    </source>
</evidence>
<evidence type="ECO:0000256" key="5">
    <source>
        <dbReference type="ARBA" id="ARBA00022692"/>
    </source>
</evidence>
<dbReference type="PANTHER" id="PTHR30294:SF29">
    <property type="entry name" value="MULTIDRUG ABC TRANSPORTER PERMEASE YBHS-RELATED"/>
    <property type="match status" value="1"/>
</dbReference>
<evidence type="ECO:0000259" key="9">
    <source>
        <dbReference type="PROSITE" id="PS51012"/>
    </source>
</evidence>
<keyword evidence="7 8" id="KW-0472">Membrane</keyword>
<feature type="transmembrane region" description="Helical" evidence="8">
    <location>
        <begin position="290"/>
        <end position="310"/>
    </location>
</feature>
<accession>A0A0C1QKP5</accession>
<organism evidence="10 11">
    <name type="scientific">Geobacter soli</name>
    <dbReference type="NCBI Taxonomy" id="1510391"/>
    <lineage>
        <taxon>Bacteria</taxon>
        <taxon>Pseudomonadati</taxon>
        <taxon>Thermodesulfobacteriota</taxon>
        <taxon>Desulfuromonadia</taxon>
        <taxon>Geobacterales</taxon>
        <taxon>Geobacteraceae</taxon>
        <taxon>Geobacter</taxon>
    </lineage>
</organism>
<evidence type="ECO:0000256" key="2">
    <source>
        <dbReference type="ARBA" id="ARBA00007783"/>
    </source>
</evidence>
<keyword evidence="3" id="KW-0813">Transport</keyword>
<proteinExistence type="inferred from homology"/>
<evidence type="ECO:0000256" key="4">
    <source>
        <dbReference type="ARBA" id="ARBA00022475"/>
    </source>
</evidence>
<keyword evidence="11" id="KW-1185">Reference proteome</keyword>
<evidence type="ECO:0000256" key="6">
    <source>
        <dbReference type="ARBA" id="ARBA00022989"/>
    </source>
</evidence>
<dbReference type="InterPro" id="IPR013525">
    <property type="entry name" value="ABC2_TM"/>
</dbReference>
<dbReference type="PANTHER" id="PTHR30294">
    <property type="entry name" value="MEMBRANE COMPONENT OF ABC TRANSPORTER YHHJ-RELATED"/>
    <property type="match status" value="1"/>
</dbReference>
<keyword evidence="5 8" id="KW-0812">Transmembrane</keyword>
<name>A0A0C1QKP5_9BACT</name>